<reference evidence="3" key="1">
    <citation type="submission" date="2019-12" db="EMBL/GenBank/DDBJ databases">
        <title>Comparative genomics gives insights into the taxonomy of the Azoarcus-Aromatoleum group and reveals separate origins of nif in the plant-associated Azoarcus and non-plant-associated Aromatoleum sub-groups.</title>
        <authorList>
            <person name="Lafos M."/>
            <person name="Maluk M."/>
            <person name="Batista M."/>
            <person name="Junghare M."/>
            <person name="Carmona M."/>
            <person name="Faoro H."/>
            <person name="Cruz L.M."/>
            <person name="Battistoni F."/>
            <person name="De Souza E."/>
            <person name="Pedrosa F."/>
            <person name="Chen W.-M."/>
            <person name="Poole P.S."/>
            <person name="Dixon R.A."/>
            <person name="James E.K."/>
        </authorList>
    </citation>
    <scope>NUCLEOTIDE SEQUENCE</scope>
    <source>
        <strain evidence="3">U120</strain>
    </source>
</reference>
<organism evidence="3 4">
    <name type="scientific">Aromatoleum buckelii</name>
    <dbReference type="NCBI Taxonomy" id="200254"/>
    <lineage>
        <taxon>Bacteria</taxon>
        <taxon>Pseudomonadati</taxon>
        <taxon>Pseudomonadota</taxon>
        <taxon>Betaproteobacteria</taxon>
        <taxon>Rhodocyclales</taxon>
        <taxon>Rhodocyclaceae</taxon>
        <taxon>Aromatoleum</taxon>
    </lineage>
</organism>
<dbReference type="RefSeq" id="WP_041646641.1">
    <property type="nucleotide sequence ID" value="NZ_WTVH02000010.1"/>
</dbReference>
<evidence type="ECO:0000313" key="3">
    <source>
        <dbReference type="EMBL" id="NMF94159.1"/>
    </source>
</evidence>
<feature type="signal peptide" evidence="1">
    <location>
        <begin position="1"/>
        <end position="24"/>
    </location>
</feature>
<comment type="caution">
    <text evidence="3">The sequence shown here is derived from an EMBL/GenBank/DDBJ whole genome shotgun (WGS) entry which is preliminary data.</text>
</comment>
<keyword evidence="1" id="KW-0732">Signal</keyword>
<evidence type="ECO:0000313" key="4">
    <source>
        <dbReference type="Proteomes" id="UP000601990"/>
    </source>
</evidence>
<name>A0ABX1N4G2_9RHOO</name>
<dbReference type="Proteomes" id="UP000601990">
    <property type="component" value="Unassembled WGS sequence"/>
</dbReference>
<dbReference type="EMBL" id="WTVH01000024">
    <property type="protein sequence ID" value="NMF94159.1"/>
    <property type="molecule type" value="Genomic_DNA"/>
</dbReference>
<gene>
    <name evidence="3" type="ORF">GO608_12560</name>
</gene>
<dbReference type="Gene3D" id="3.10.450.40">
    <property type="match status" value="1"/>
</dbReference>
<keyword evidence="4" id="KW-1185">Reference proteome</keyword>
<evidence type="ECO:0000259" key="2">
    <source>
        <dbReference type="Pfam" id="PF03413"/>
    </source>
</evidence>
<feature type="domain" description="PepSY" evidence="2">
    <location>
        <begin position="44"/>
        <end position="100"/>
    </location>
</feature>
<proteinExistence type="predicted"/>
<accession>A0ABX1N4G2</accession>
<feature type="chain" id="PRO_5047033088" description="PepSY domain-containing protein" evidence="1">
    <location>
        <begin position="25"/>
        <end position="111"/>
    </location>
</feature>
<dbReference type="InterPro" id="IPR025711">
    <property type="entry name" value="PepSY"/>
</dbReference>
<sequence>MRFVSLIAVIVSSVLALGPSALLADDEHDHDRARRAVEQGEVMPLQRILDNVERDHPGQVIEVELEQEKGRWIYEIKVLKAGGALVKLEIDARDGVVLRDRERAPGTGGKR</sequence>
<dbReference type="Pfam" id="PF03413">
    <property type="entry name" value="PepSY"/>
    <property type="match status" value="1"/>
</dbReference>
<evidence type="ECO:0000256" key="1">
    <source>
        <dbReference type="SAM" id="SignalP"/>
    </source>
</evidence>
<protein>
    <recommendedName>
        <fullName evidence="2">PepSY domain-containing protein</fullName>
    </recommendedName>
</protein>